<feature type="compositionally biased region" description="Basic and acidic residues" evidence="10">
    <location>
        <begin position="628"/>
        <end position="644"/>
    </location>
</feature>
<dbReference type="CDD" id="cd18787">
    <property type="entry name" value="SF2_C_DEAD"/>
    <property type="match status" value="1"/>
</dbReference>
<evidence type="ECO:0000313" key="14">
    <source>
        <dbReference type="Proteomes" id="UP000799767"/>
    </source>
</evidence>
<feature type="compositionally biased region" description="Acidic residues" evidence="10">
    <location>
        <begin position="89"/>
        <end position="98"/>
    </location>
</feature>
<keyword evidence="14" id="KW-1185">Reference proteome</keyword>
<dbReference type="PROSITE" id="PS51192">
    <property type="entry name" value="HELICASE_ATP_BIND_1"/>
    <property type="match status" value="1"/>
</dbReference>
<dbReference type="InterPro" id="IPR014001">
    <property type="entry name" value="Helicase_ATP-bd"/>
</dbReference>
<dbReference type="EMBL" id="MU001635">
    <property type="protein sequence ID" value="KAF2483589.1"/>
    <property type="molecule type" value="Genomic_DNA"/>
</dbReference>
<feature type="domain" description="Helicase C-terminal" evidence="12">
    <location>
        <begin position="447"/>
        <end position="610"/>
    </location>
</feature>
<sequence length="695" mass="76481">MDPYKLLSRSTNLSKGRPKQSRRVAPSDGPPSHPQLFASRDEAASSTLGKRKRDTVRKEADPEDFFNERGKENGSSARQKLESVVGGALDEENDDAEDEGRSQPRMRLSIEERKSILHQHKVKVTWLNSQQLLHPTKRPKGKKVKAEKPRHRLFPEPLQALRNLGQLYGVSGQLQRNIIDQSYDDATEVQLAAIPLLLNTAKENIPELAGSTEKLKIDLLAVAPTGSGKTLAFLIPLLHSVISRRHQASQTEHQTSAIILAPTKELAAQITNEGRKLAKGCGVTVSQMRKGLKLPTRSSSTKETTDDSQDVDDVESTGSVLRADIIVSAPGLLQNAMAECRDLSWQIHHMILDEADVLLDPAFREQTLDIWNALNEPELRVSLWSATMGSNIEDLARSTIDERSQRLASTSTPAPLVRLVVGLKDSAVPNVSHQLIYAATEKGKLMGLRQLLHPTTTTKGASQSLRPPFLIFTQTVERAIALNSELLYDVPAEAGGSSRIAVLHSDLSDTARDSIMTRFRKGEIWVLITTDLLSRGVDFRGVNGVVNYDIPTSSAAYVHRIGRTGRAGRDGGVAVTLYSKEDMPYLKHVANVVSMAQKQQGTEGGVDDWLLAALPKLSKRDKKNLKTHGIESRTARGQIKDPKAARQSRISTKAGFVRRVENNRKGAILGSQRRAQINLRTADDDDEEGEFGGFD</sequence>
<evidence type="ECO:0000256" key="2">
    <source>
        <dbReference type="ARBA" id="ARBA00022801"/>
    </source>
</evidence>
<evidence type="ECO:0000256" key="7">
    <source>
        <dbReference type="ARBA" id="ARBA00024367"/>
    </source>
</evidence>
<dbReference type="InterPro" id="IPR011545">
    <property type="entry name" value="DEAD/DEAH_box_helicase_dom"/>
</dbReference>
<protein>
    <recommendedName>
        <fullName evidence="9">ATP-dependent RNA helicase</fullName>
        <ecNumber evidence="9">3.6.4.13</ecNumber>
    </recommendedName>
</protein>
<keyword evidence="4 9" id="KW-0694">RNA-binding</keyword>
<evidence type="ECO:0000259" key="12">
    <source>
        <dbReference type="PROSITE" id="PS51194"/>
    </source>
</evidence>
<dbReference type="SMART" id="SM00490">
    <property type="entry name" value="HELICc"/>
    <property type="match status" value="1"/>
</dbReference>
<dbReference type="SUPFAM" id="SSF52540">
    <property type="entry name" value="P-loop containing nucleoside triphosphate hydrolases"/>
    <property type="match status" value="1"/>
</dbReference>
<evidence type="ECO:0000256" key="6">
    <source>
        <dbReference type="ARBA" id="ARBA00024355"/>
    </source>
</evidence>
<dbReference type="PANTHER" id="PTHR24031">
    <property type="entry name" value="RNA HELICASE"/>
    <property type="match status" value="1"/>
</dbReference>
<dbReference type="CDD" id="cd17957">
    <property type="entry name" value="DEADc_DDX52"/>
    <property type="match status" value="1"/>
</dbReference>
<comment type="domain">
    <text evidence="9">The Q motif is unique to and characteristic of the DEAD box family of RNA helicases and controls ATP binding and hydrolysis.</text>
</comment>
<dbReference type="EC" id="3.6.4.13" evidence="9"/>
<reference evidence="13" key="1">
    <citation type="journal article" date="2020" name="Stud. Mycol.">
        <title>101 Dothideomycetes genomes: a test case for predicting lifestyles and emergence of pathogens.</title>
        <authorList>
            <person name="Haridas S."/>
            <person name="Albert R."/>
            <person name="Binder M."/>
            <person name="Bloem J."/>
            <person name="Labutti K."/>
            <person name="Salamov A."/>
            <person name="Andreopoulos B."/>
            <person name="Baker S."/>
            <person name="Barry K."/>
            <person name="Bills G."/>
            <person name="Bluhm B."/>
            <person name="Cannon C."/>
            <person name="Castanera R."/>
            <person name="Culley D."/>
            <person name="Daum C."/>
            <person name="Ezra D."/>
            <person name="Gonzalez J."/>
            <person name="Henrissat B."/>
            <person name="Kuo A."/>
            <person name="Liang C."/>
            <person name="Lipzen A."/>
            <person name="Lutzoni F."/>
            <person name="Magnuson J."/>
            <person name="Mondo S."/>
            <person name="Nolan M."/>
            <person name="Ohm R."/>
            <person name="Pangilinan J."/>
            <person name="Park H.-J."/>
            <person name="Ramirez L."/>
            <person name="Alfaro M."/>
            <person name="Sun H."/>
            <person name="Tritt A."/>
            <person name="Yoshinaga Y."/>
            <person name="Zwiers L.-H."/>
            <person name="Turgeon B."/>
            <person name="Goodwin S."/>
            <person name="Spatafora J."/>
            <person name="Crous P."/>
            <person name="Grigoriev I."/>
        </authorList>
    </citation>
    <scope>NUCLEOTIDE SEQUENCE</scope>
    <source>
        <strain evidence="13">CBS 113389</strain>
    </source>
</reference>
<evidence type="ECO:0000256" key="8">
    <source>
        <dbReference type="ARBA" id="ARBA00047984"/>
    </source>
</evidence>
<evidence type="ECO:0000313" key="13">
    <source>
        <dbReference type="EMBL" id="KAF2483589.1"/>
    </source>
</evidence>
<evidence type="ECO:0000256" key="1">
    <source>
        <dbReference type="ARBA" id="ARBA00022741"/>
    </source>
</evidence>
<comment type="subunit">
    <text evidence="7">Interacts with the U3 snoRNA and is associated with the 90S and 40S pre-ribosomes.</text>
</comment>
<dbReference type="InterPro" id="IPR001650">
    <property type="entry name" value="Helicase_C-like"/>
</dbReference>
<feature type="region of interest" description="Disordered" evidence="10">
    <location>
        <begin position="622"/>
        <end position="649"/>
    </location>
</feature>
<feature type="domain" description="Helicase ATP-binding" evidence="11">
    <location>
        <begin position="210"/>
        <end position="406"/>
    </location>
</feature>
<dbReference type="InterPro" id="IPR027417">
    <property type="entry name" value="P-loop_NTPase"/>
</dbReference>
<feature type="region of interest" description="Disordered" evidence="10">
    <location>
        <begin position="1"/>
        <end position="104"/>
    </location>
</feature>
<dbReference type="SMART" id="SM00487">
    <property type="entry name" value="DEXDc"/>
    <property type="match status" value="1"/>
</dbReference>
<feature type="region of interest" description="Disordered" evidence="10">
    <location>
        <begin position="292"/>
        <end position="315"/>
    </location>
</feature>
<dbReference type="GeneID" id="54472145"/>
<keyword evidence="9" id="KW-0347">Helicase</keyword>
<name>A0A6A6PTZ6_9PEZI</name>
<dbReference type="Pfam" id="PF00270">
    <property type="entry name" value="DEAD"/>
    <property type="match status" value="1"/>
</dbReference>
<dbReference type="GO" id="GO:0003723">
    <property type="term" value="F:RNA binding"/>
    <property type="evidence" value="ECO:0007669"/>
    <property type="project" value="UniProtKB-UniRule"/>
</dbReference>
<dbReference type="InterPro" id="IPR044764">
    <property type="entry name" value="DDX52/Rok1_DEADc"/>
</dbReference>
<dbReference type="Proteomes" id="UP000799767">
    <property type="component" value="Unassembled WGS sequence"/>
</dbReference>
<evidence type="ECO:0000256" key="5">
    <source>
        <dbReference type="ARBA" id="ARBA00024310"/>
    </source>
</evidence>
<dbReference type="GO" id="GO:0003724">
    <property type="term" value="F:RNA helicase activity"/>
    <property type="evidence" value="ECO:0007669"/>
    <property type="project" value="UniProtKB-EC"/>
</dbReference>
<proteinExistence type="inferred from homology"/>
<evidence type="ECO:0000256" key="4">
    <source>
        <dbReference type="ARBA" id="ARBA00022884"/>
    </source>
</evidence>
<keyword evidence="1 9" id="KW-0547">Nucleotide-binding</keyword>
<evidence type="ECO:0000256" key="9">
    <source>
        <dbReference type="RuleBase" id="RU365068"/>
    </source>
</evidence>
<comment type="catalytic activity">
    <reaction evidence="8 9">
        <text>ATP + H2O = ADP + phosphate + H(+)</text>
        <dbReference type="Rhea" id="RHEA:13065"/>
        <dbReference type="ChEBI" id="CHEBI:15377"/>
        <dbReference type="ChEBI" id="CHEBI:15378"/>
        <dbReference type="ChEBI" id="CHEBI:30616"/>
        <dbReference type="ChEBI" id="CHEBI:43474"/>
        <dbReference type="ChEBI" id="CHEBI:456216"/>
        <dbReference type="EC" id="3.6.4.13"/>
    </reaction>
</comment>
<dbReference type="Pfam" id="PF00271">
    <property type="entry name" value="Helicase_C"/>
    <property type="match status" value="1"/>
</dbReference>
<evidence type="ECO:0000256" key="3">
    <source>
        <dbReference type="ARBA" id="ARBA00022840"/>
    </source>
</evidence>
<feature type="compositionally biased region" description="Acidic residues" evidence="10">
    <location>
        <begin position="306"/>
        <end position="315"/>
    </location>
</feature>
<evidence type="ECO:0000259" key="11">
    <source>
        <dbReference type="PROSITE" id="PS51192"/>
    </source>
</evidence>
<dbReference type="GO" id="GO:0005524">
    <property type="term" value="F:ATP binding"/>
    <property type="evidence" value="ECO:0007669"/>
    <property type="project" value="UniProtKB-UniRule"/>
</dbReference>
<keyword evidence="3 9" id="KW-0067">ATP-binding</keyword>
<dbReference type="GO" id="GO:0016787">
    <property type="term" value="F:hydrolase activity"/>
    <property type="evidence" value="ECO:0007669"/>
    <property type="project" value="UniProtKB-KW"/>
</dbReference>
<keyword evidence="2 9" id="KW-0378">Hydrolase</keyword>
<organism evidence="13 14">
    <name type="scientific">Neohortaea acidophila</name>
    <dbReference type="NCBI Taxonomy" id="245834"/>
    <lineage>
        <taxon>Eukaryota</taxon>
        <taxon>Fungi</taxon>
        <taxon>Dikarya</taxon>
        <taxon>Ascomycota</taxon>
        <taxon>Pezizomycotina</taxon>
        <taxon>Dothideomycetes</taxon>
        <taxon>Dothideomycetidae</taxon>
        <taxon>Mycosphaerellales</taxon>
        <taxon>Teratosphaeriaceae</taxon>
        <taxon>Neohortaea</taxon>
    </lineage>
</organism>
<gene>
    <name evidence="13" type="ORF">BDY17DRAFT_251129</name>
</gene>
<comment type="function">
    <text evidence="5">ATP-dependent RNA helicase involved in 40S ribosomal subunit biogenesis. Required for the processing and cleavage of 35S pre-rRNA at sites A0, A1, and A2, leading to mature 18S rRNA.</text>
</comment>
<dbReference type="OrthoDB" id="360161at2759"/>
<comment type="function">
    <text evidence="9">RNA helicase.</text>
</comment>
<comment type="similarity">
    <text evidence="6">Belongs to the DEAD box helicase family. DDX52/ROK1 subfamily.</text>
</comment>
<dbReference type="Gene3D" id="3.40.50.300">
    <property type="entry name" value="P-loop containing nucleotide triphosphate hydrolases"/>
    <property type="match status" value="2"/>
</dbReference>
<accession>A0A6A6PTZ6</accession>
<evidence type="ECO:0000256" key="10">
    <source>
        <dbReference type="SAM" id="MobiDB-lite"/>
    </source>
</evidence>
<feature type="compositionally biased region" description="Basic and acidic residues" evidence="10">
    <location>
        <begin position="56"/>
        <end position="72"/>
    </location>
</feature>
<dbReference type="AlphaFoldDB" id="A0A6A6PTZ6"/>
<dbReference type="GO" id="GO:0030490">
    <property type="term" value="P:maturation of SSU-rRNA"/>
    <property type="evidence" value="ECO:0007669"/>
    <property type="project" value="InterPro"/>
</dbReference>
<dbReference type="PROSITE" id="PS51194">
    <property type="entry name" value="HELICASE_CTER"/>
    <property type="match status" value="1"/>
</dbReference>
<dbReference type="RefSeq" id="XP_033590159.1">
    <property type="nucleotide sequence ID" value="XM_033731143.1"/>
</dbReference>